<comment type="caution">
    <text evidence="3">The sequence shown here is derived from an EMBL/GenBank/DDBJ whole genome shotgun (WGS) entry which is preliminary data.</text>
</comment>
<dbReference type="Proteomes" id="UP000231962">
    <property type="component" value="Unassembled WGS sequence"/>
</dbReference>
<keyword evidence="1" id="KW-0732">Signal</keyword>
<dbReference type="PANTHER" id="PTHR35399:SF2">
    <property type="entry name" value="DUF839 DOMAIN-CONTAINING PROTEIN"/>
    <property type="match status" value="1"/>
</dbReference>
<dbReference type="AlphaFoldDB" id="A0A2M9ZI89"/>
<evidence type="ECO:0000313" key="2">
    <source>
        <dbReference type="EMBL" id="PJZ68005.1"/>
    </source>
</evidence>
<evidence type="ECO:0000256" key="1">
    <source>
        <dbReference type="SAM" id="SignalP"/>
    </source>
</evidence>
<dbReference type="EMBL" id="NPDY01000045">
    <property type="protein sequence ID" value="PJZ68005.1"/>
    <property type="molecule type" value="Genomic_DNA"/>
</dbReference>
<feature type="chain" id="PRO_5014922661" description="Alkaline phosphatase" evidence="1">
    <location>
        <begin position="36"/>
        <end position="650"/>
    </location>
</feature>
<accession>A0A2M9ZI89</accession>
<organism evidence="3 5">
    <name type="scientific">Leptospira perolatii</name>
    <dbReference type="NCBI Taxonomy" id="2023191"/>
    <lineage>
        <taxon>Bacteria</taxon>
        <taxon>Pseudomonadati</taxon>
        <taxon>Spirochaetota</taxon>
        <taxon>Spirochaetia</taxon>
        <taxon>Leptospirales</taxon>
        <taxon>Leptospiraceae</taxon>
        <taxon>Leptospira</taxon>
    </lineage>
</organism>
<dbReference type="PROSITE" id="PS51257">
    <property type="entry name" value="PROKAR_LIPOPROTEIN"/>
    <property type="match status" value="1"/>
</dbReference>
<dbReference type="InterPro" id="IPR008557">
    <property type="entry name" value="PhoX"/>
</dbReference>
<evidence type="ECO:0008006" key="6">
    <source>
        <dbReference type="Google" id="ProtNLM"/>
    </source>
</evidence>
<keyword evidence="4" id="KW-1185">Reference proteome</keyword>
<dbReference type="PANTHER" id="PTHR35399">
    <property type="entry name" value="SLR8030 PROTEIN"/>
    <property type="match status" value="1"/>
</dbReference>
<dbReference type="EMBL" id="NPDZ01000024">
    <property type="protein sequence ID" value="PJZ71684.1"/>
    <property type="molecule type" value="Genomic_DNA"/>
</dbReference>
<dbReference type="RefSeq" id="WP_100715573.1">
    <property type="nucleotide sequence ID" value="NZ_NPDY01000045.1"/>
</dbReference>
<sequence>MNYFSRNLHKKKNIQSLLLSAAASAILFGVASCGAGEKNNNESLNLLVLAANDSFREVSFNEAKFPNSTALKTDHQVATTISINGIDQQIGYTKLIRSGEVKGTGTFGIPVDSTMVPIPDGTDIGYTMRNGGTGKSGPSTASDFNSLIQKDGSIFMISHFEDVIGSIYISKLHQNVETGALTVQSTKPVNMSSVKGIYIPCAGSVSPWNSHLGSEEYEPNALKANTDTNMKYYAAYLGAETPNPYWYGWIPEIKILNSNGDTSVVKHFAMGRFAHELSKVLPDKKTVYLADDGSNTGLYLFVADKEEDLSAGTLYAAKWTQKSANHGGSANITWLNLGHASNTEIKNAINAGITFGAMFEPQTSPAFDPATPSTCSVADGYKYIDVEGSGKECLKLKTGNFTTGTSIEKLASRLETRRYAALKGASIEFNKEEGITYNTDASKLYVAMSSIKAGMIDTTGDIQIPSNPCGGIYSLDLGGEKKDISGNPIKSSFVAFTMAGEVMGEQASALDFGFIDFGTDKTNTCKAKSIANPDNVAYMEKSDILIIGEDTNSGEHQNDAVFAYNVTTKSLTRIWTTPYGSETTSPYFYRNINGWSYLMVVTQHPYGESDTAGKKKSWVDFNGAEGSPTIPSFGDTLYPSYVGYIGPFRY</sequence>
<feature type="signal peptide" evidence="1">
    <location>
        <begin position="1"/>
        <end position="35"/>
    </location>
</feature>
<evidence type="ECO:0000313" key="3">
    <source>
        <dbReference type="EMBL" id="PJZ71684.1"/>
    </source>
</evidence>
<name>A0A2M9ZI89_9LEPT</name>
<dbReference type="OrthoDB" id="9801383at2"/>
<dbReference type="Proteomes" id="UP000231990">
    <property type="component" value="Unassembled WGS sequence"/>
</dbReference>
<evidence type="ECO:0000313" key="4">
    <source>
        <dbReference type="Proteomes" id="UP000231962"/>
    </source>
</evidence>
<evidence type="ECO:0000313" key="5">
    <source>
        <dbReference type="Proteomes" id="UP000231990"/>
    </source>
</evidence>
<protein>
    <recommendedName>
        <fullName evidence="6">Alkaline phosphatase</fullName>
    </recommendedName>
</protein>
<gene>
    <name evidence="2" type="ORF">CH360_18465</name>
    <name evidence="3" type="ORF">CH373_18150</name>
</gene>
<dbReference type="Pfam" id="PF05787">
    <property type="entry name" value="PhoX"/>
    <property type="match status" value="1"/>
</dbReference>
<reference evidence="4 5" key="1">
    <citation type="submission" date="2017-07" db="EMBL/GenBank/DDBJ databases">
        <title>Leptospira spp. isolated from tropical soils.</title>
        <authorList>
            <person name="Thibeaux R."/>
            <person name="Iraola G."/>
            <person name="Ferres I."/>
            <person name="Bierque E."/>
            <person name="Girault D."/>
            <person name="Soupe-Gilbert M.-E."/>
            <person name="Picardeau M."/>
            <person name="Goarant C."/>
        </authorList>
    </citation>
    <scope>NUCLEOTIDE SEQUENCE [LARGE SCALE GENOMIC DNA]</scope>
    <source>
        <strain evidence="3 5">FH1-B-B1</strain>
        <strain evidence="2 4">FH1-B-C1</strain>
    </source>
</reference>
<proteinExistence type="predicted"/>